<keyword evidence="1" id="KW-0472">Membrane</keyword>
<comment type="subcellular location">
    <subcellularLocation>
        <location evidence="1">Cell outer membrane</location>
        <topology evidence="1">Multi-pass membrane protein</topology>
    </subcellularLocation>
</comment>
<keyword evidence="2" id="KW-0732">Signal</keyword>
<keyword evidence="1" id="KW-0813">Transport</keyword>
<organism evidence="3 4">
    <name type="scientific">Rhodonellum ikkaensis</name>
    <dbReference type="NCBI Taxonomy" id="336829"/>
    <lineage>
        <taxon>Bacteria</taxon>
        <taxon>Pseudomonadati</taxon>
        <taxon>Bacteroidota</taxon>
        <taxon>Cytophagia</taxon>
        <taxon>Cytophagales</taxon>
        <taxon>Cytophagaceae</taxon>
        <taxon>Rhodonellum</taxon>
    </lineage>
</organism>
<dbReference type="Gene3D" id="1.20.120.1490">
    <property type="match status" value="1"/>
</dbReference>
<keyword evidence="1" id="KW-1134">Transmembrane beta strand</keyword>
<gene>
    <name evidence="3" type="ORF">SAMN05444412_102323</name>
</gene>
<accession>A0A1H3M2N2</accession>
<evidence type="ECO:0000256" key="2">
    <source>
        <dbReference type="SAM" id="SignalP"/>
    </source>
</evidence>
<keyword evidence="1" id="KW-0998">Cell outer membrane</keyword>
<dbReference type="RefSeq" id="WP_019596735.1">
    <property type="nucleotide sequence ID" value="NZ_FNQC01000002.1"/>
</dbReference>
<dbReference type="PROSITE" id="PS52016">
    <property type="entry name" value="TONB_DEPENDENT_REC_3"/>
    <property type="match status" value="1"/>
</dbReference>
<keyword evidence="4" id="KW-1185">Reference proteome</keyword>
<evidence type="ECO:0000313" key="3">
    <source>
        <dbReference type="EMBL" id="SDY70972.1"/>
    </source>
</evidence>
<comment type="caution">
    <text evidence="3">The sequence shown here is derived from an EMBL/GenBank/DDBJ whole genome shotgun (WGS) entry which is preliminary data.</text>
</comment>
<reference evidence="3 4" key="1">
    <citation type="submission" date="2016-10" db="EMBL/GenBank/DDBJ databases">
        <authorList>
            <person name="Varghese N."/>
            <person name="Submissions S."/>
        </authorList>
    </citation>
    <scope>NUCLEOTIDE SEQUENCE [LARGE SCALE GENOMIC DNA]</scope>
    <source>
        <strain evidence="3 4">DSM 17997</strain>
    </source>
</reference>
<dbReference type="InterPro" id="IPR039426">
    <property type="entry name" value="TonB-dep_rcpt-like"/>
</dbReference>
<name>A0A1H3M2N2_9BACT</name>
<feature type="chain" id="PRO_5046295952" evidence="2">
    <location>
        <begin position="19"/>
        <end position="218"/>
    </location>
</feature>
<protein>
    <submittedName>
        <fullName evidence="3">Uncharacterized protein</fullName>
    </submittedName>
</protein>
<evidence type="ECO:0000256" key="1">
    <source>
        <dbReference type="PROSITE-ProRule" id="PRU01360"/>
    </source>
</evidence>
<keyword evidence="1" id="KW-0812">Transmembrane</keyword>
<evidence type="ECO:0000313" key="4">
    <source>
        <dbReference type="Proteomes" id="UP000199663"/>
    </source>
</evidence>
<dbReference type="Proteomes" id="UP000199663">
    <property type="component" value="Unassembled WGS sequence"/>
</dbReference>
<comment type="similarity">
    <text evidence="1">Belongs to the TonB-dependent receptor family.</text>
</comment>
<feature type="signal peptide" evidence="2">
    <location>
        <begin position="1"/>
        <end position="18"/>
    </location>
</feature>
<dbReference type="EMBL" id="FNQC01000002">
    <property type="protein sequence ID" value="SDY70972.1"/>
    <property type="molecule type" value="Genomic_DNA"/>
</dbReference>
<proteinExistence type="inferred from homology"/>
<sequence length="218" mass="23953">MKKLILIAFLSVTGIAQAQDIFQGDLFPADLIMKNRDKISLTDQQADKIKKIHSVNAGEFSTLKWDLDAANSKLKALLSETKVNQDAVQKQMDVVLAIENNLKKKQLTNLVAIKNELNENQVDLLKETKGIRVTGYASQKTGDNASSPFAITVKSGESEGPKPNFYLSEKGKLTRTKDINAINPKDIEKMEVLKGKAATDKVGEDGKNGIVIITLKKN</sequence>